<dbReference type="Proteomes" id="UP000321776">
    <property type="component" value="Unassembled WGS sequence"/>
</dbReference>
<protein>
    <submittedName>
        <fullName evidence="1">Uncharacterized protein</fullName>
    </submittedName>
</protein>
<evidence type="ECO:0000313" key="1">
    <source>
        <dbReference type="EMBL" id="TXC80597.1"/>
    </source>
</evidence>
<organism evidence="1 2">
    <name type="scientific">Paraburkholderia azotifigens</name>
    <dbReference type="NCBI Taxonomy" id="2057004"/>
    <lineage>
        <taxon>Bacteria</taxon>
        <taxon>Pseudomonadati</taxon>
        <taxon>Pseudomonadota</taxon>
        <taxon>Betaproteobacteria</taxon>
        <taxon>Burkholderiales</taxon>
        <taxon>Burkholderiaceae</taxon>
        <taxon>Paraburkholderia</taxon>
    </lineage>
</organism>
<dbReference type="EMBL" id="VOQS01000005">
    <property type="protein sequence ID" value="TXC80597.1"/>
    <property type="molecule type" value="Genomic_DNA"/>
</dbReference>
<proteinExistence type="predicted"/>
<comment type="caution">
    <text evidence="1">The sequence shown here is derived from an EMBL/GenBank/DDBJ whole genome shotgun (WGS) entry which is preliminary data.</text>
</comment>
<dbReference type="RefSeq" id="WP_147238073.1">
    <property type="nucleotide sequence ID" value="NZ_VOQS01000005.1"/>
</dbReference>
<reference evidence="1 2" key="1">
    <citation type="journal article" date="2018" name="Int. J. Syst. Evol. Microbiol.">
        <title>Paraburkholderia azotifigens sp. nov., a nitrogen-fixing bacterium isolated from paddy soil.</title>
        <authorList>
            <person name="Choi G.M."/>
            <person name="Im W.T."/>
        </authorList>
    </citation>
    <scope>NUCLEOTIDE SEQUENCE [LARGE SCALE GENOMIC DNA]</scope>
    <source>
        <strain evidence="1 2">NF 2-5-3</strain>
    </source>
</reference>
<accession>A0A5C6V686</accession>
<dbReference type="AlphaFoldDB" id="A0A5C6V686"/>
<gene>
    <name evidence="1" type="ORF">FRZ40_40790</name>
</gene>
<name>A0A5C6V686_9BURK</name>
<sequence>MNNMSSHQSEDGNDPIQILGPQMSLVLHSPNSDAANLAATGINHANTLLRNIQDRNPECLTHSIEAGAFAAWLYEDNPGFEKALTQTGSLAYFERRLGRYLSFVPDLRKIFRALEWHAGHSQPVKPENLPATMRLRLALATLLPSWNNAALDDVLADVALLTQMFPQYHHIQLDPSKVRPTPTRYRLPNLTPALELIHEQAESNPDSCFLIDASELPDSIRTLVAERHCVVIPVACAFDESWIFNSAPDNMNFHPLVFTDAPSFNDVQMMLSVQREVMFDYDALTESLFRKFRAELPVVYVSRSSGALVTYPFLPFWVDDSFHRARYELDMGGCFDSSESFENFTRSFDRNNLPRHTYVVRTVLSLTGACTKPVTWPILPHWMRDDIR</sequence>
<evidence type="ECO:0000313" key="2">
    <source>
        <dbReference type="Proteomes" id="UP000321776"/>
    </source>
</evidence>